<evidence type="ECO:0000256" key="5">
    <source>
        <dbReference type="PROSITE-ProRule" id="PRU01240"/>
    </source>
</evidence>
<evidence type="ECO:0000256" key="1">
    <source>
        <dbReference type="ARBA" id="ARBA00011073"/>
    </source>
</evidence>
<dbReference type="SUPFAM" id="SSF54897">
    <property type="entry name" value="Protease propeptides/inhibitors"/>
    <property type="match status" value="1"/>
</dbReference>
<dbReference type="InterPro" id="IPR022398">
    <property type="entry name" value="Peptidase_S8_His-AS"/>
</dbReference>
<evidence type="ECO:0000256" key="4">
    <source>
        <dbReference type="ARBA" id="ARBA00022825"/>
    </source>
</evidence>
<dbReference type="PROSITE" id="PS00138">
    <property type="entry name" value="SUBTILASE_SER"/>
    <property type="match status" value="1"/>
</dbReference>
<dbReference type="PRINTS" id="PR00723">
    <property type="entry name" value="SUBTILISIN"/>
</dbReference>
<comment type="caution">
    <text evidence="8">The sequence shown here is derived from an EMBL/GenBank/DDBJ whole genome shotgun (WGS) entry which is preliminary data.</text>
</comment>
<dbReference type="SUPFAM" id="SSF52743">
    <property type="entry name" value="Subtilisin-like"/>
    <property type="match status" value="1"/>
</dbReference>
<feature type="domain" description="Peptidase S8/S53" evidence="6">
    <location>
        <begin position="180"/>
        <end position="382"/>
    </location>
</feature>
<dbReference type="PANTHER" id="PTHR43806">
    <property type="entry name" value="PEPTIDASE S8"/>
    <property type="match status" value="1"/>
</dbReference>
<dbReference type="InterPro" id="IPR000209">
    <property type="entry name" value="Peptidase_S8/S53_dom"/>
</dbReference>
<dbReference type="Gene3D" id="3.40.50.200">
    <property type="entry name" value="Peptidase S8/S53 domain"/>
    <property type="match status" value="1"/>
</dbReference>
<accession>A0A918JUE0</accession>
<gene>
    <name evidence="8" type="ORF">GCM10007384_16220</name>
</gene>
<proteinExistence type="inferred from homology"/>
<dbReference type="InterPro" id="IPR015500">
    <property type="entry name" value="Peptidase_S8_subtilisin-rel"/>
</dbReference>
<dbReference type="Pfam" id="PF05922">
    <property type="entry name" value="Inhibitor_I9"/>
    <property type="match status" value="1"/>
</dbReference>
<keyword evidence="2 5" id="KW-0645">Protease</keyword>
<dbReference type="InterPro" id="IPR036852">
    <property type="entry name" value="Peptidase_S8/S53_dom_sf"/>
</dbReference>
<keyword evidence="9" id="KW-1185">Reference proteome</keyword>
<evidence type="ECO:0000259" key="7">
    <source>
        <dbReference type="Pfam" id="PF05922"/>
    </source>
</evidence>
<evidence type="ECO:0000256" key="3">
    <source>
        <dbReference type="ARBA" id="ARBA00022801"/>
    </source>
</evidence>
<sequence>MKTIQKSIRFKMIPILVGTVFFFNSCSTEEFSEEVPVDTSSVELGPDQAVPNSYIVLFKEDGKLKSNKQQVSQKSSSILSQYKIASNKMKFVYETAIQGFSINDITEKEAQLLRNDPDIEAVEPNYIHKLNVTVEQGDMPPANSNKATTSGYFEAGGDYVDWGVARVGGYTYSTDKTAWILDSGVYAHPDLNIDYTRSTTFVDNNWGDRNGHGTHVAGIIGAMHNGDGLVGVAPGAKIVAVKVLTDSGSGTQAQIIAGINYVAKNAKYGDVWNYSIGFTNRTISVAYETAFKSLAKVTFGAMAAGNSNDDVQYYSPQREYITNAWVVGNMTSSDAAASGSNYGDNVHAWAPGTGIWSCGIGGTEFAKKSGTSMASPYVAGILLVKGDGKIITDGTVSKGGYSASIAVVKK</sequence>
<dbReference type="PANTHER" id="PTHR43806:SF11">
    <property type="entry name" value="CEREVISIN-RELATED"/>
    <property type="match status" value="1"/>
</dbReference>
<dbReference type="Proteomes" id="UP000601108">
    <property type="component" value="Unassembled WGS sequence"/>
</dbReference>
<evidence type="ECO:0008006" key="10">
    <source>
        <dbReference type="Google" id="ProtNLM"/>
    </source>
</evidence>
<name>A0A918JUE0_9FLAO</name>
<feature type="active site" description="Charge relay system" evidence="5">
    <location>
        <position position="182"/>
    </location>
</feature>
<keyword evidence="4 5" id="KW-0720">Serine protease</keyword>
<keyword evidence="3 5" id="KW-0378">Hydrolase</keyword>
<feature type="active site" description="Charge relay system" evidence="5">
    <location>
        <position position="212"/>
    </location>
</feature>
<dbReference type="PROSITE" id="PS00137">
    <property type="entry name" value="SUBTILASE_HIS"/>
    <property type="match status" value="1"/>
</dbReference>
<dbReference type="InterPro" id="IPR010259">
    <property type="entry name" value="S8pro/Inhibitor_I9"/>
</dbReference>
<protein>
    <recommendedName>
        <fullName evidence="10">Peptidase inhibitor I9</fullName>
    </recommendedName>
</protein>
<dbReference type="GO" id="GO:0005615">
    <property type="term" value="C:extracellular space"/>
    <property type="evidence" value="ECO:0007669"/>
    <property type="project" value="TreeGrafter"/>
</dbReference>
<feature type="domain" description="Inhibitor I9" evidence="7">
    <location>
        <begin position="53"/>
        <end position="130"/>
    </location>
</feature>
<dbReference type="InterPro" id="IPR023828">
    <property type="entry name" value="Peptidase_S8_Ser-AS"/>
</dbReference>
<comment type="similarity">
    <text evidence="1 5">Belongs to the peptidase S8 family.</text>
</comment>
<reference evidence="8 9" key="1">
    <citation type="journal article" date="2014" name="Int. J. Syst. Evol. Microbiol.">
        <title>Complete genome sequence of Corynebacterium casei LMG S-19264T (=DSM 44701T), isolated from a smear-ripened cheese.</title>
        <authorList>
            <consortium name="US DOE Joint Genome Institute (JGI-PGF)"/>
            <person name="Walter F."/>
            <person name="Albersmeier A."/>
            <person name="Kalinowski J."/>
            <person name="Ruckert C."/>
        </authorList>
    </citation>
    <scope>NUCLEOTIDE SEQUENCE [LARGE SCALE GENOMIC DNA]</scope>
    <source>
        <strain evidence="8 9">KCTC 12285</strain>
    </source>
</reference>
<dbReference type="InterPro" id="IPR037045">
    <property type="entry name" value="S8pro/Inhibitor_I9_sf"/>
</dbReference>
<dbReference type="EMBL" id="BMWS01000008">
    <property type="protein sequence ID" value="GGX15299.1"/>
    <property type="molecule type" value="Genomic_DNA"/>
</dbReference>
<dbReference type="GO" id="GO:0006508">
    <property type="term" value="P:proteolysis"/>
    <property type="evidence" value="ECO:0007669"/>
    <property type="project" value="UniProtKB-KW"/>
</dbReference>
<dbReference type="Gene3D" id="3.30.70.80">
    <property type="entry name" value="Peptidase S8 propeptide/proteinase inhibitor I9"/>
    <property type="match status" value="1"/>
</dbReference>
<feature type="active site" description="Charge relay system" evidence="5">
    <location>
        <position position="372"/>
    </location>
</feature>
<evidence type="ECO:0000256" key="2">
    <source>
        <dbReference type="ARBA" id="ARBA00022670"/>
    </source>
</evidence>
<organism evidence="8 9">
    <name type="scientific">Aquimarina muelleri</name>
    <dbReference type="NCBI Taxonomy" id="279356"/>
    <lineage>
        <taxon>Bacteria</taxon>
        <taxon>Pseudomonadati</taxon>
        <taxon>Bacteroidota</taxon>
        <taxon>Flavobacteriia</taxon>
        <taxon>Flavobacteriales</taxon>
        <taxon>Flavobacteriaceae</taxon>
        <taxon>Aquimarina</taxon>
    </lineage>
</organism>
<dbReference type="PROSITE" id="PS51892">
    <property type="entry name" value="SUBTILASE"/>
    <property type="match status" value="1"/>
</dbReference>
<dbReference type="AlphaFoldDB" id="A0A918JUE0"/>
<dbReference type="Pfam" id="PF00082">
    <property type="entry name" value="Peptidase_S8"/>
    <property type="match status" value="1"/>
</dbReference>
<evidence type="ECO:0000259" key="6">
    <source>
        <dbReference type="Pfam" id="PF00082"/>
    </source>
</evidence>
<dbReference type="RefSeq" id="WP_051316636.1">
    <property type="nucleotide sequence ID" value="NZ_BMWS01000008.1"/>
</dbReference>
<evidence type="ECO:0000313" key="9">
    <source>
        <dbReference type="Proteomes" id="UP000601108"/>
    </source>
</evidence>
<dbReference type="GO" id="GO:0004252">
    <property type="term" value="F:serine-type endopeptidase activity"/>
    <property type="evidence" value="ECO:0007669"/>
    <property type="project" value="UniProtKB-UniRule"/>
</dbReference>
<evidence type="ECO:0000313" key="8">
    <source>
        <dbReference type="EMBL" id="GGX15299.1"/>
    </source>
</evidence>
<dbReference type="InterPro" id="IPR050131">
    <property type="entry name" value="Peptidase_S8_subtilisin-like"/>
</dbReference>